<dbReference type="InterPro" id="IPR038763">
    <property type="entry name" value="DHH_sf"/>
</dbReference>
<evidence type="ECO:0000259" key="6">
    <source>
        <dbReference type="Pfam" id="PF01368"/>
    </source>
</evidence>
<comment type="caution">
    <text evidence="9">The sequence shown here is derived from an EMBL/GenBank/DDBJ whole genome shotgun (WGS) entry which is preliminary data.</text>
</comment>
<gene>
    <name evidence="9" type="primary">recJ</name>
    <name evidence="9" type="ORF">D6810_01270</name>
</gene>
<dbReference type="Pfam" id="PF01368">
    <property type="entry name" value="DHH"/>
    <property type="match status" value="1"/>
</dbReference>
<dbReference type="InterPro" id="IPR003156">
    <property type="entry name" value="DHHA1_dom"/>
</dbReference>
<dbReference type="GO" id="GO:0003676">
    <property type="term" value="F:nucleic acid binding"/>
    <property type="evidence" value="ECO:0007669"/>
    <property type="project" value="InterPro"/>
</dbReference>
<dbReference type="InterPro" id="IPR004610">
    <property type="entry name" value="RecJ"/>
</dbReference>
<evidence type="ECO:0000259" key="7">
    <source>
        <dbReference type="Pfam" id="PF02272"/>
    </source>
</evidence>
<dbReference type="Gene3D" id="3.90.1640.30">
    <property type="match status" value="1"/>
</dbReference>
<proteinExistence type="inferred from homology"/>
<dbReference type="EMBL" id="RFKV01000044">
    <property type="protein sequence ID" value="RMD77327.1"/>
    <property type="molecule type" value="Genomic_DNA"/>
</dbReference>
<keyword evidence="5 9" id="KW-0269">Exonuclease</keyword>
<comment type="similarity">
    <text evidence="1">Belongs to the RecJ family.</text>
</comment>
<dbReference type="Proteomes" id="UP000269410">
    <property type="component" value="Unassembled WGS sequence"/>
</dbReference>
<dbReference type="AlphaFoldDB" id="A0A3M0Z0Z4"/>
<dbReference type="SUPFAM" id="SSF64182">
    <property type="entry name" value="DHH phosphoesterases"/>
    <property type="match status" value="1"/>
</dbReference>
<dbReference type="Gene3D" id="3.10.310.30">
    <property type="match status" value="1"/>
</dbReference>
<dbReference type="InterPro" id="IPR041122">
    <property type="entry name" value="RecJ_OB"/>
</dbReference>
<evidence type="ECO:0000256" key="1">
    <source>
        <dbReference type="ARBA" id="ARBA00005915"/>
    </source>
</evidence>
<evidence type="ECO:0000256" key="4">
    <source>
        <dbReference type="ARBA" id="ARBA00022801"/>
    </source>
</evidence>
<feature type="domain" description="RecJ OB" evidence="8">
    <location>
        <begin position="459"/>
        <end position="560"/>
    </location>
</feature>
<evidence type="ECO:0000313" key="9">
    <source>
        <dbReference type="EMBL" id="RMD77327.1"/>
    </source>
</evidence>
<evidence type="ECO:0000256" key="3">
    <source>
        <dbReference type="ARBA" id="ARBA00022722"/>
    </source>
</evidence>
<organism evidence="9 10">
    <name type="scientific">Candidatus Dojkabacteria bacterium</name>
    <dbReference type="NCBI Taxonomy" id="2099670"/>
    <lineage>
        <taxon>Bacteria</taxon>
        <taxon>Candidatus Dojkabacteria</taxon>
    </lineage>
</organism>
<reference evidence="9 10" key="1">
    <citation type="submission" date="2018-10" db="EMBL/GenBank/DDBJ databases">
        <title>Thermophilic Lithotrophy and Phototrophy in an Intertidal, Iron-rich, Geothermal Spring.</title>
        <authorList>
            <person name="Ward L.M."/>
            <person name="Idei A."/>
            <person name="Nakagawa M."/>
            <person name="Ueno Y."/>
            <person name="Fischer W."/>
            <person name="Mcglynn S.E."/>
        </authorList>
    </citation>
    <scope>NUCLEOTIDE SEQUENCE [LARGE SCALE GENOMIC DNA]</scope>
    <source>
        <strain evidence="9">J137</strain>
    </source>
</reference>
<keyword evidence="4" id="KW-0378">Hydrolase</keyword>
<dbReference type="InterPro" id="IPR051673">
    <property type="entry name" value="SSDNA_exonuclease_RecJ"/>
</dbReference>
<evidence type="ECO:0000313" key="10">
    <source>
        <dbReference type="Proteomes" id="UP000269410"/>
    </source>
</evidence>
<evidence type="ECO:0000256" key="2">
    <source>
        <dbReference type="ARBA" id="ARBA00019841"/>
    </source>
</evidence>
<sequence length="567" mass="64019">MKTRMNTKKFDIRVLNSSKDKSIKQILIENRRIQDVEKFFNPDMMYLHDVGSVSGIFESAKLVLEHIRLGSKIFIHGDYDVDGICSTAILWSFLYRYHKANVVPIIPDRFVDGYGLSENTVQKMIDGGASLIITVDCGVKDVEIISKYSSKVDFIITDHHKMIQADLLDQYKESEVIKIGQNLIPSKAKAVVHPKLYNTDLEICGAFVAWDLCRAINELKPGVDMDQYLDLVALATVCDLMPIVGDNRIIVKKGLEQCRKTTNAGIRAICEVAKINLEEIDVYHLAFVIGPIINASGRIENAMVALRLLCTLDLVAAKSLAIKLNNLNKIRQGLTLKYFREAEMKLHQDQNKVKFVYGDDWPEGIVGLIASRIAEKYRCPAIVGSLKKGQVKASARSLEGIDILELIRRSSSYLIKFGGHALAAGLMIDEKKIEPFLDNVNKEFEKLNYKIDENQQILVDTELKLDDVDFKLFEDVSQFAPFGYGNPQPQFLVRNIPKPTEYQKMGENHFKTKLHYSTPLDILGFDLIEDLEMAGEVLDLVFTLEKNQKAEGKRLVLKLKALQTACN</sequence>
<protein>
    <recommendedName>
        <fullName evidence="2">Single-stranded-DNA-specific exonuclease RecJ</fullName>
    </recommendedName>
</protein>
<dbReference type="Pfam" id="PF17768">
    <property type="entry name" value="RecJ_OB"/>
    <property type="match status" value="1"/>
</dbReference>
<dbReference type="PANTHER" id="PTHR30255:SF2">
    <property type="entry name" value="SINGLE-STRANDED-DNA-SPECIFIC EXONUCLEASE RECJ"/>
    <property type="match status" value="1"/>
</dbReference>
<dbReference type="PANTHER" id="PTHR30255">
    <property type="entry name" value="SINGLE-STRANDED-DNA-SPECIFIC EXONUCLEASE RECJ"/>
    <property type="match status" value="1"/>
</dbReference>
<dbReference type="InterPro" id="IPR001667">
    <property type="entry name" value="DDH_dom"/>
</dbReference>
<keyword evidence="3" id="KW-0540">Nuclease</keyword>
<feature type="domain" description="DDH" evidence="6">
    <location>
        <begin position="72"/>
        <end position="236"/>
    </location>
</feature>
<dbReference type="NCBIfam" id="TIGR00644">
    <property type="entry name" value="recJ"/>
    <property type="match status" value="1"/>
</dbReference>
<feature type="domain" description="DHHA1" evidence="7">
    <location>
        <begin position="353"/>
        <end position="445"/>
    </location>
</feature>
<dbReference type="GO" id="GO:0006281">
    <property type="term" value="P:DNA repair"/>
    <property type="evidence" value="ECO:0007669"/>
    <property type="project" value="InterPro"/>
</dbReference>
<dbReference type="GO" id="GO:0006310">
    <property type="term" value="P:DNA recombination"/>
    <property type="evidence" value="ECO:0007669"/>
    <property type="project" value="InterPro"/>
</dbReference>
<evidence type="ECO:0000259" key="8">
    <source>
        <dbReference type="Pfam" id="PF17768"/>
    </source>
</evidence>
<name>A0A3M0Z0Z4_9BACT</name>
<dbReference type="GO" id="GO:0008409">
    <property type="term" value="F:5'-3' exonuclease activity"/>
    <property type="evidence" value="ECO:0007669"/>
    <property type="project" value="InterPro"/>
</dbReference>
<accession>A0A3M0Z0Z4</accession>
<evidence type="ECO:0000256" key="5">
    <source>
        <dbReference type="ARBA" id="ARBA00022839"/>
    </source>
</evidence>
<dbReference type="Pfam" id="PF02272">
    <property type="entry name" value="DHHA1"/>
    <property type="match status" value="1"/>
</dbReference>